<feature type="domain" description="Acylphosphatase-like" evidence="8">
    <location>
        <begin position="12"/>
        <end position="100"/>
    </location>
</feature>
<feature type="active site" evidence="5">
    <location>
        <position position="27"/>
    </location>
</feature>
<dbReference type="EMBL" id="CYKH01001901">
    <property type="protein sequence ID" value="CUG91248.1"/>
    <property type="molecule type" value="Genomic_DNA"/>
</dbReference>
<evidence type="ECO:0000256" key="6">
    <source>
        <dbReference type="RuleBase" id="RU000553"/>
    </source>
</evidence>
<name>A0A0S4JKX8_BODSA</name>
<dbReference type="InterPro" id="IPR017968">
    <property type="entry name" value="Acylphosphatase_CS"/>
</dbReference>
<feature type="active site" evidence="5">
    <location>
        <position position="45"/>
    </location>
</feature>
<dbReference type="Proteomes" id="UP000051952">
    <property type="component" value="Unassembled WGS sequence"/>
</dbReference>
<dbReference type="InterPro" id="IPR001792">
    <property type="entry name" value="Acylphosphatase-like_dom"/>
</dbReference>
<keyword evidence="10" id="KW-1185">Reference proteome</keyword>
<evidence type="ECO:0000256" key="3">
    <source>
        <dbReference type="ARBA" id="ARBA00022801"/>
    </source>
</evidence>
<dbReference type="Gene3D" id="3.30.70.100">
    <property type="match status" value="1"/>
</dbReference>
<evidence type="ECO:0000256" key="7">
    <source>
        <dbReference type="RuleBase" id="RU004168"/>
    </source>
</evidence>
<dbReference type="InterPro" id="IPR036046">
    <property type="entry name" value="Acylphosphatase-like_dom_sf"/>
</dbReference>
<dbReference type="PROSITE" id="PS51160">
    <property type="entry name" value="ACYLPHOSPHATASE_3"/>
    <property type="match status" value="1"/>
</dbReference>
<accession>A0A0S4JKX8</accession>
<keyword evidence="3 5" id="KW-0378">Hydrolase</keyword>
<evidence type="ECO:0000259" key="8">
    <source>
        <dbReference type="PROSITE" id="PS51160"/>
    </source>
</evidence>
<evidence type="ECO:0000256" key="4">
    <source>
        <dbReference type="ARBA" id="ARBA00047645"/>
    </source>
</evidence>
<dbReference type="AlphaFoldDB" id="A0A0S4JKX8"/>
<dbReference type="PANTHER" id="PTHR10029:SF3">
    <property type="entry name" value="ACYLPHOSPHATASE-RELATED"/>
    <property type="match status" value="1"/>
</dbReference>
<protein>
    <recommendedName>
        <fullName evidence="2 5">Acylphosphatase</fullName>
        <ecNumber evidence="2 5">3.6.1.7</ecNumber>
    </recommendedName>
</protein>
<dbReference type="Pfam" id="PF00708">
    <property type="entry name" value="Acylphosphatase"/>
    <property type="match status" value="1"/>
</dbReference>
<sequence length="100" mass="11101">MPPKEGHDPVEQVHVIVTGKVQGVFFRKHTEKIGVSLGLAGWVRNLDDGTVEILAQGPRSLLLQLVQWAHRGSPKSKVESVTPQYTQTFDASLQKFAVQR</sequence>
<dbReference type="PROSITE" id="PS00151">
    <property type="entry name" value="ACYLPHOSPHATASE_2"/>
    <property type="match status" value="1"/>
</dbReference>
<evidence type="ECO:0000256" key="1">
    <source>
        <dbReference type="ARBA" id="ARBA00005614"/>
    </source>
</evidence>
<dbReference type="PANTHER" id="PTHR10029">
    <property type="entry name" value="ACYLPHOSPHATASE"/>
    <property type="match status" value="1"/>
</dbReference>
<organism evidence="9 10">
    <name type="scientific">Bodo saltans</name>
    <name type="common">Flagellated protozoan</name>
    <dbReference type="NCBI Taxonomy" id="75058"/>
    <lineage>
        <taxon>Eukaryota</taxon>
        <taxon>Discoba</taxon>
        <taxon>Euglenozoa</taxon>
        <taxon>Kinetoplastea</taxon>
        <taxon>Metakinetoplastina</taxon>
        <taxon>Eubodonida</taxon>
        <taxon>Bodonidae</taxon>
        <taxon>Bodo</taxon>
    </lineage>
</organism>
<dbReference type="InterPro" id="IPR020456">
    <property type="entry name" value="Acylphosphatase"/>
</dbReference>
<dbReference type="SUPFAM" id="SSF54975">
    <property type="entry name" value="Acylphosphatase/BLUF domain-like"/>
    <property type="match status" value="1"/>
</dbReference>
<evidence type="ECO:0000256" key="5">
    <source>
        <dbReference type="PROSITE-ProRule" id="PRU00520"/>
    </source>
</evidence>
<dbReference type="EC" id="3.6.1.7" evidence="2 5"/>
<comment type="catalytic activity">
    <reaction evidence="4 5 6">
        <text>an acyl phosphate + H2O = a carboxylate + phosphate + H(+)</text>
        <dbReference type="Rhea" id="RHEA:14965"/>
        <dbReference type="ChEBI" id="CHEBI:15377"/>
        <dbReference type="ChEBI" id="CHEBI:15378"/>
        <dbReference type="ChEBI" id="CHEBI:29067"/>
        <dbReference type="ChEBI" id="CHEBI:43474"/>
        <dbReference type="ChEBI" id="CHEBI:59918"/>
        <dbReference type="EC" id="3.6.1.7"/>
    </reaction>
</comment>
<dbReference type="PROSITE" id="PS00150">
    <property type="entry name" value="ACYLPHOSPHATASE_1"/>
    <property type="match status" value="1"/>
</dbReference>
<dbReference type="OMA" id="PLNEMKH"/>
<dbReference type="PRINTS" id="PR00112">
    <property type="entry name" value="ACYLPHPHTASE"/>
</dbReference>
<gene>
    <name evidence="9" type="ORF">BSAL_30940</name>
</gene>
<dbReference type="OrthoDB" id="7961613at2759"/>
<dbReference type="VEuPathDB" id="TriTrypDB:BSAL_30940"/>
<proteinExistence type="inferred from homology"/>
<comment type="similarity">
    <text evidence="1 7">Belongs to the acylphosphatase family.</text>
</comment>
<evidence type="ECO:0000313" key="9">
    <source>
        <dbReference type="EMBL" id="CUG91248.1"/>
    </source>
</evidence>
<evidence type="ECO:0000313" key="10">
    <source>
        <dbReference type="Proteomes" id="UP000051952"/>
    </source>
</evidence>
<evidence type="ECO:0000256" key="2">
    <source>
        <dbReference type="ARBA" id="ARBA00012150"/>
    </source>
</evidence>
<reference evidence="10" key="1">
    <citation type="submission" date="2015-09" db="EMBL/GenBank/DDBJ databases">
        <authorList>
            <consortium name="Pathogen Informatics"/>
        </authorList>
    </citation>
    <scope>NUCLEOTIDE SEQUENCE [LARGE SCALE GENOMIC DNA]</scope>
    <source>
        <strain evidence="10">Lake Konstanz</strain>
    </source>
</reference>
<dbReference type="GO" id="GO:0003998">
    <property type="term" value="F:acylphosphatase activity"/>
    <property type="evidence" value="ECO:0007669"/>
    <property type="project" value="UniProtKB-EC"/>
</dbReference>